<reference evidence="2 3" key="1">
    <citation type="submission" date="2024-03" db="EMBL/GenBank/DDBJ databases">
        <title>Actinomycetospora sp. OC33-EN08, a novel actinomycete isolated from wild orchid (Aerides multiflora).</title>
        <authorList>
            <person name="Suriyachadkun C."/>
        </authorList>
    </citation>
    <scope>NUCLEOTIDE SEQUENCE [LARGE SCALE GENOMIC DNA]</scope>
    <source>
        <strain evidence="2 3">OC33-EN08</strain>
    </source>
</reference>
<evidence type="ECO:0000259" key="1">
    <source>
        <dbReference type="Pfam" id="PF21805"/>
    </source>
</evidence>
<comment type="caution">
    <text evidence="2">The sequence shown here is derived from an EMBL/GenBank/DDBJ whole genome shotgun (WGS) entry which is preliminary data.</text>
</comment>
<accession>A0ABU8MG66</accession>
<sequence>MPTVELALDELRAVTAFAVVCARTALPIVPHDEARPGEAVDAARAFAEGGRRTKAIRDGAWAAQRAATEARDDGRPAASEAARAAVAAAGAAYLHPLARAKQVRHILGAAAHAARALELVADDPGVGDAHVRALADRATPVVVEVLCRYPRAPAGGGRVGELVRVLDVVLRQRSPRSPERGGSEA</sequence>
<dbReference type="InterPro" id="IPR048667">
    <property type="entry name" value="Imm5-like"/>
</dbReference>
<name>A0ABU8MG66_9PSEU</name>
<keyword evidence="3" id="KW-1185">Reference proteome</keyword>
<feature type="domain" description="Imm-5-like" evidence="1">
    <location>
        <begin position="12"/>
        <end position="123"/>
    </location>
</feature>
<gene>
    <name evidence="2" type="ORF">WCD74_00975</name>
</gene>
<organism evidence="2 3">
    <name type="scientific">Actinomycetospora aurantiaca</name>
    <dbReference type="NCBI Taxonomy" id="3129233"/>
    <lineage>
        <taxon>Bacteria</taxon>
        <taxon>Bacillati</taxon>
        <taxon>Actinomycetota</taxon>
        <taxon>Actinomycetes</taxon>
        <taxon>Pseudonocardiales</taxon>
        <taxon>Pseudonocardiaceae</taxon>
        <taxon>Actinomycetospora</taxon>
    </lineage>
</organism>
<proteinExistence type="predicted"/>
<dbReference type="Pfam" id="PF21805">
    <property type="entry name" value="Imm5_like"/>
    <property type="match status" value="1"/>
</dbReference>
<dbReference type="EMBL" id="JBBEGN010000001">
    <property type="protein sequence ID" value="MEJ2866315.1"/>
    <property type="molecule type" value="Genomic_DNA"/>
</dbReference>
<protein>
    <submittedName>
        <fullName evidence="2">Immunity protein</fullName>
    </submittedName>
</protein>
<evidence type="ECO:0000313" key="2">
    <source>
        <dbReference type="EMBL" id="MEJ2866315.1"/>
    </source>
</evidence>
<dbReference type="Proteomes" id="UP001385809">
    <property type="component" value="Unassembled WGS sequence"/>
</dbReference>
<evidence type="ECO:0000313" key="3">
    <source>
        <dbReference type="Proteomes" id="UP001385809"/>
    </source>
</evidence>